<reference evidence="9 10" key="1">
    <citation type="submission" date="2020-04" db="EMBL/GenBank/DDBJ databases">
        <authorList>
            <person name="Laetsch R D."/>
            <person name="Stevens L."/>
            <person name="Kumar S."/>
            <person name="Blaxter L. M."/>
        </authorList>
    </citation>
    <scope>NUCLEOTIDE SEQUENCE [LARGE SCALE GENOMIC DNA]</scope>
</reference>
<keyword evidence="4 5" id="KW-0539">Nucleus</keyword>
<evidence type="ECO:0000256" key="2">
    <source>
        <dbReference type="ARBA" id="ARBA00023125"/>
    </source>
</evidence>
<dbReference type="CDD" id="cd00086">
    <property type="entry name" value="homeodomain"/>
    <property type="match status" value="1"/>
</dbReference>
<organism evidence="9 10">
    <name type="scientific">Caenorhabditis bovis</name>
    <dbReference type="NCBI Taxonomy" id="2654633"/>
    <lineage>
        <taxon>Eukaryota</taxon>
        <taxon>Metazoa</taxon>
        <taxon>Ecdysozoa</taxon>
        <taxon>Nematoda</taxon>
        <taxon>Chromadorea</taxon>
        <taxon>Rhabditida</taxon>
        <taxon>Rhabditina</taxon>
        <taxon>Rhabditomorpha</taxon>
        <taxon>Rhabditoidea</taxon>
        <taxon>Rhabditidae</taxon>
        <taxon>Peloderinae</taxon>
        <taxon>Caenorhabditis</taxon>
    </lineage>
</organism>
<evidence type="ECO:0000256" key="5">
    <source>
        <dbReference type="PROSITE-ProRule" id="PRU00108"/>
    </source>
</evidence>
<evidence type="ECO:0000256" key="6">
    <source>
        <dbReference type="RuleBase" id="RU000682"/>
    </source>
</evidence>
<feature type="region of interest" description="Disordered" evidence="7">
    <location>
        <begin position="129"/>
        <end position="164"/>
    </location>
</feature>
<feature type="region of interest" description="Disordered" evidence="7">
    <location>
        <begin position="52"/>
        <end position="74"/>
    </location>
</feature>
<dbReference type="InterPro" id="IPR001356">
    <property type="entry name" value="HD"/>
</dbReference>
<evidence type="ECO:0000313" key="10">
    <source>
        <dbReference type="Proteomes" id="UP000494206"/>
    </source>
</evidence>
<dbReference type="InterPro" id="IPR050394">
    <property type="entry name" value="Homeobox_NK-like"/>
</dbReference>
<dbReference type="Pfam" id="PF00046">
    <property type="entry name" value="Homeodomain"/>
    <property type="match status" value="1"/>
</dbReference>
<evidence type="ECO:0000256" key="7">
    <source>
        <dbReference type="SAM" id="MobiDB-lite"/>
    </source>
</evidence>
<dbReference type="PRINTS" id="PR00024">
    <property type="entry name" value="HOMEOBOX"/>
</dbReference>
<dbReference type="GO" id="GO:0005634">
    <property type="term" value="C:nucleus"/>
    <property type="evidence" value="ECO:0007669"/>
    <property type="project" value="UniProtKB-SubCell"/>
</dbReference>
<dbReference type="PROSITE" id="PS50071">
    <property type="entry name" value="HOMEOBOX_2"/>
    <property type="match status" value="1"/>
</dbReference>
<keyword evidence="3 5" id="KW-0371">Homeobox</keyword>
<dbReference type="GO" id="GO:0030154">
    <property type="term" value="P:cell differentiation"/>
    <property type="evidence" value="ECO:0007669"/>
    <property type="project" value="TreeGrafter"/>
</dbReference>
<comment type="subcellular location">
    <subcellularLocation>
        <location evidence="1 5 6">Nucleus</location>
    </subcellularLocation>
</comment>
<sequence>MFNGSSSNISYSMPIGSESTVLQQILHYNKQMEQIMSGFRVEDLLSAELINDTSKPAHENTESKPATKPLKTRRSRTAFTYEQLVALENKFKTSRYLSVCERLNLAMQLRLSETQVKIWFQNRRTKWKKHNPGLDANSPPTPPSSDEQTTSKESPSSSNGSAINPLLIPSLLQPINQRMMSSPLSTSAAVSVPFALYNLNTLLMQQKLGYS</sequence>
<evidence type="ECO:0000256" key="4">
    <source>
        <dbReference type="ARBA" id="ARBA00023242"/>
    </source>
</evidence>
<dbReference type="PANTHER" id="PTHR24340:SF37">
    <property type="entry name" value="HOMEOBOX PROTEIN SLOU"/>
    <property type="match status" value="1"/>
</dbReference>
<dbReference type="Gene3D" id="1.10.10.60">
    <property type="entry name" value="Homeodomain-like"/>
    <property type="match status" value="1"/>
</dbReference>
<keyword evidence="10" id="KW-1185">Reference proteome</keyword>
<accession>A0A8S1EBA6</accession>
<comment type="caution">
    <text evidence="9">The sequence shown here is derived from an EMBL/GenBank/DDBJ whole genome shotgun (WGS) entry which is preliminary data.</text>
</comment>
<keyword evidence="2 5" id="KW-0238">DNA-binding</keyword>
<feature type="compositionally biased region" description="Polar residues" evidence="7">
    <location>
        <begin position="144"/>
        <end position="162"/>
    </location>
</feature>
<dbReference type="PROSITE" id="PS00027">
    <property type="entry name" value="HOMEOBOX_1"/>
    <property type="match status" value="1"/>
</dbReference>
<evidence type="ECO:0000313" key="9">
    <source>
        <dbReference type="EMBL" id="CAB3400968.1"/>
    </source>
</evidence>
<dbReference type="OrthoDB" id="6159439at2759"/>
<feature type="DNA-binding region" description="Homeobox" evidence="5">
    <location>
        <begin position="72"/>
        <end position="131"/>
    </location>
</feature>
<dbReference type="AlphaFoldDB" id="A0A8S1EBA6"/>
<dbReference type="SMART" id="SM00389">
    <property type="entry name" value="HOX"/>
    <property type="match status" value="1"/>
</dbReference>
<dbReference type="InterPro" id="IPR017970">
    <property type="entry name" value="Homeobox_CS"/>
</dbReference>
<dbReference type="Proteomes" id="UP000494206">
    <property type="component" value="Unassembled WGS sequence"/>
</dbReference>
<dbReference type="EMBL" id="CADEPM010000002">
    <property type="protein sequence ID" value="CAB3400968.1"/>
    <property type="molecule type" value="Genomic_DNA"/>
</dbReference>
<evidence type="ECO:0000259" key="8">
    <source>
        <dbReference type="PROSITE" id="PS50071"/>
    </source>
</evidence>
<dbReference type="InterPro" id="IPR009057">
    <property type="entry name" value="Homeodomain-like_sf"/>
</dbReference>
<name>A0A8S1EBA6_9PELO</name>
<feature type="domain" description="Homeobox" evidence="8">
    <location>
        <begin position="70"/>
        <end position="130"/>
    </location>
</feature>
<dbReference type="InterPro" id="IPR020479">
    <property type="entry name" value="HD_metazoa"/>
</dbReference>
<dbReference type="GO" id="GO:0000978">
    <property type="term" value="F:RNA polymerase II cis-regulatory region sequence-specific DNA binding"/>
    <property type="evidence" value="ECO:0007669"/>
    <property type="project" value="TreeGrafter"/>
</dbReference>
<gene>
    <name evidence="9" type="ORF">CBOVIS_LOCUS3786</name>
</gene>
<evidence type="ECO:0000256" key="3">
    <source>
        <dbReference type="ARBA" id="ARBA00023155"/>
    </source>
</evidence>
<protein>
    <recommendedName>
        <fullName evidence="8">Homeobox domain-containing protein</fullName>
    </recommendedName>
</protein>
<dbReference type="SUPFAM" id="SSF46689">
    <property type="entry name" value="Homeodomain-like"/>
    <property type="match status" value="1"/>
</dbReference>
<proteinExistence type="predicted"/>
<evidence type="ECO:0000256" key="1">
    <source>
        <dbReference type="ARBA" id="ARBA00004123"/>
    </source>
</evidence>
<dbReference type="PANTHER" id="PTHR24340">
    <property type="entry name" value="HOMEOBOX PROTEIN NKX"/>
    <property type="match status" value="1"/>
</dbReference>
<dbReference type="GO" id="GO:0000981">
    <property type="term" value="F:DNA-binding transcription factor activity, RNA polymerase II-specific"/>
    <property type="evidence" value="ECO:0007669"/>
    <property type="project" value="InterPro"/>
</dbReference>